<gene>
    <name evidence="5" type="ORF">M8318_05865</name>
</gene>
<dbReference type="EMBL" id="JAMHKS010000067">
    <property type="protein sequence ID" value="MCU6677193.1"/>
    <property type="molecule type" value="Genomic_DNA"/>
</dbReference>
<reference evidence="5" key="1">
    <citation type="submission" date="2022-05" db="EMBL/GenBank/DDBJ databases">
        <title>Description of a novel species of Leclercia; Leclercia tamurae and the Proposal for a Novel Genus Silvania gen. nov. Containing Two Novel Species Silvania hatchlandensis sp. nov. and Silvania confinis sp. nov. Isolated from the Rhizosphere of Oak.</title>
        <authorList>
            <person name="Maddock D.W."/>
            <person name="Brady C.L."/>
            <person name="Denman S."/>
            <person name="Arnold D."/>
        </authorList>
    </citation>
    <scope>NUCLEOTIDE SEQUENCE</scope>
    <source>
        <strain evidence="5">H6S3</strain>
    </source>
</reference>
<keyword evidence="2" id="KW-0479">Metal-binding</keyword>
<evidence type="ECO:0000313" key="6">
    <source>
        <dbReference type="Proteomes" id="UP001062027"/>
    </source>
</evidence>
<evidence type="ECO:0000256" key="3">
    <source>
        <dbReference type="ARBA" id="ARBA00022833"/>
    </source>
</evidence>
<keyword evidence="3" id="KW-0862">Zinc</keyword>
<organism evidence="5 6">
    <name type="scientific">Leclercia tamurae</name>
    <dbReference type="NCBI Taxonomy" id="2926467"/>
    <lineage>
        <taxon>Bacteria</taxon>
        <taxon>Pseudomonadati</taxon>
        <taxon>Pseudomonadota</taxon>
        <taxon>Gammaproteobacteria</taxon>
        <taxon>Enterobacterales</taxon>
        <taxon>Enterobacteriaceae</taxon>
        <taxon>Leclercia</taxon>
    </lineage>
</organism>
<comment type="cofactor">
    <cofactor evidence="1">
        <name>Zn(2+)</name>
        <dbReference type="ChEBI" id="CHEBI:29105"/>
    </cofactor>
</comment>
<name>A0ABT2R8P3_9ENTR</name>
<feature type="domain" description="Threonyl/alanyl tRNA synthetase SAD" evidence="4">
    <location>
        <begin position="167"/>
        <end position="197"/>
    </location>
</feature>
<evidence type="ECO:0000256" key="2">
    <source>
        <dbReference type="ARBA" id="ARBA00022723"/>
    </source>
</evidence>
<evidence type="ECO:0000259" key="4">
    <source>
        <dbReference type="Pfam" id="PF07973"/>
    </source>
</evidence>
<dbReference type="Proteomes" id="UP001062027">
    <property type="component" value="Unassembled WGS sequence"/>
</dbReference>
<dbReference type="InterPro" id="IPR018163">
    <property type="entry name" value="Thr/Ala-tRNA-synth_IIc_edit"/>
</dbReference>
<dbReference type="RefSeq" id="WP_262661366.1">
    <property type="nucleotide sequence ID" value="NZ_JAMHKS010000067.1"/>
</dbReference>
<keyword evidence="6" id="KW-1185">Reference proteome</keyword>
<dbReference type="InterPro" id="IPR012947">
    <property type="entry name" value="tRNA_SAD"/>
</dbReference>
<dbReference type="Gene3D" id="2.40.30.130">
    <property type="match status" value="1"/>
</dbReference>
<dbReference type="InterPro" id="IPR009000">
    <property type="entry name" value="Transl_B-barrel_sf"/>
</dbReference>
<sequence length="215" mass="23615">MTERLYYTSDETAGRAQVIRCTEEPDGRYAIELNQTLFHPQGGGQPADRGSIAGMAVEAVSLRGEQVAHIVSGALAPGEVEIQIDEDVRERHARWHSAGHLIGYAGEQFGWKPVKAHHWPGEGRITFMPGESVDPLPDASALMTMIDGWKADNLLRHTEIEAGRRKVRFGDLPAYLCGGTHVKQLADIGVMQILGLKMKKGQLVVTYVLDSQDCD</sequence>
<dbReference type="Gene3D" id="3.30.980.10">
    <property type="entry name" value="Threonyl-trna Synthetase, Chain A, domain 2"/>
    <property type="match status" value="1"/>
</dbReference>
<protein>
    <submittedName>
        <fullName evidence="5">Alanyl-tRNA editing protein</fullName>
    </submittedName>
</protein>
<dbReference type="SUPFAM" id="SSF50447">
    <property type="entry name" value="Translation proteins"/>
    <property type="match status" value="1"/>
</dbReference>
<evidence type="ECO:0000313" key="5">
    <source>
        <dbReference type="EMBL" id="MCU6677193.1"/>
    </source>
</evidence>
<evidence type="ECO:0000256" key="1">
    <source>
        <dbReference type="ARBA" id="ARBA00001947"/>
    </source>
</evidence>
<dbReference type="InterPro" id="IPR051335">
    <property type="entry name" value="Alanyl-tRNA_Editing_Enzymes"/>
</dbReference>
<accession>A0ABT2R8P3</accession>
<dbReference type="SUPFAM" id="SSF55186">
    <property type="entry name" value="ThrRS/AlaRS common domain"/>
    <property type="match status" value="1"/>
</dbReference>
<dbReference type="Pfam" id="PF07973">
    <property type="entry name" value="tRNA_SAD"/>
    <property type="match status" value="1"/>
</dbReference>
<dbReference type="PANTHER" id="PTHR43462">
    <property type="entry name" value="ALANYL-TRNA EDITING PROTEIN"/>
    <property type="match status" value="1"/>
</dbReference>
<comment type="caution">
    <text evidence="5">The sequence shown here is derived from an EMBL/GenBank/DDBJ whole genome shotgun (WGS) entry which is preliminary data.</text>
</comment>
<dbReference type="PANTHER" id="PTHR43462:SF2">
    <property type="entry name" value="THREONYL AND ALANYL TRNA SYNTHETASE SECOND ADDITIONAL DOMAIN-CONTAINING PROTEIN"/>
    <property type="match status" value="1"/>
</dbReference>
<proteinExistence type="predicted"/>